<dbReference type="InterPro" id="IPR001356">
    <property type="entry name" value="HD"/>
</dbReference>
<comment type="caution">
    <text evidence="9">The sequence shown here is derived from an EMBL/GenBank/DDBJ whole genome shotgun (WGS) entry which is preliminary data.</text>
</comment>
<evidence type="ECO:0000256" key="3">
    <source>
        <dbReference type="ARBA" id="ARBA00023155"/>
    </source>
</evidence>
<evidence type="ECO:0000313" key="10">
    <source>
        <dbReference type="Proteomes" id="UP000823941"/>
    </source>
</evidence>
<keyword evidence="4 5" id="KW-0539">Nucleus</keyword>
<evidence type="ECO:0000256" key="1">
    <source>
        <dbReference type="ARBA" id="ARBA00004123"/>
    </source>
</evidence>
<dbReference type="Pfam" id="PF00046">
    <property type="entry name" value="Homeodomain"/>
    <property type="match status" value="1"/>
</dbReference>
<dbReference type="SUPFAM" id="SSF46689">
    <property type="entry name" value="Homeodomain-like"/>
    <property type="match status" value="1"/>
</dbReference>
<evidence type="ECO:0000256" key="4">
    <source>
        <dbReference type="ARBA" id="ARBA00023242"/>
    </source>
</evidence>
<dbReference type="PANTHER" id="PTHR24339:SF28">
    <property type="entry name" value="E5-RELATED"/>
    <property type="match status" value="1"/>
</dbReference>
<reference evidence="9 10" key="1">
    <citation type="submission" date="2021-06" db="EMBL/GenBank/DDBJ databases">
        <title>A haploid diamondback moth (Plutella xylostella L.) genome assembly resolves 31 chromosomes and identifies a diamide resistance mutation.</title>
        <authorList>
            <person name="Ward C.M."/>
            <person name="Perry K.D."/>
            <person name="Baker G."/>
            <person name="Powis K."/>
            <person name="Heckel D.G."/>
            <person name="Baxter S.W."/>
        </authorList>
    </citation>
    <scope>NUCLEOTIDE SEQUENCE [LARGE SCALE GENOMIC DNA]</scope>
    <source>
        <strain evidence="9 10">LV</strain>
        <tissue evidence="9">Single pupa</tissue>
    </source>
</reference>
<dbReference type="InterPro" id="IPR009057">
    <property type="entry name" value="Homeodomain-like_sf"/>
</dbReference>
<dbReference type="InterPro" id="IPR017970">
    <property type="entry name" value="Homeobox_CS"/>
</dbReference>
<evidence type="ECO:0000256" key="6">
    <source>
        <dbReference type="RuleBase" id="RU000682"/>
    </source>
</evidence>
<feature type="compositionally biased region" description="Acidic residues" evidence="7">
    <location>
        <begin position="237"/>
        <end position="259"/>
    </location>
</feature>
<dbReference type="InterPro" id="IPR020479">
    <property type="entry name" value="HD_metazoa"/>
</dbReference>
<evidence type="ECO:0000259" key="8">
    <source>
        <dbReference type="PROSITE" id="PS50071"/>
    </source>
</evidence>
<dbReference type="EMBL" id="JAHIBW010000026">
    <property type="protein sequence ID" value="KAG7297554.1"/>
    <property type="molecule type" value="Genomic_DNA"/>
</dbReference>
<dbReference type="Proteomes" id="UP000823941">
    <property type="component" value="Chromosome 26"/>
</dbReference>
<keyword evidence="3 5" id="KW-0371">Homeobox</keyword>
<dbReference type="PRINTS" id="PR00031">
    <property type="entry name" value="HTHREPRESSR"/>
</dbReference>
<dbReference type="PROSITE" id="PS00027">
    <property type="entry name" value="HOMEOBOX_1"/>
    <property type="match status" value="1"/>
</dbReference>
<gene>
    <name evidence="9" type="ORF">JYU34_019593</name>
</gene>
<proteinExistence type="predicted"/>
<dbReference type="PRINTS" id="PR00024">
    <property type="entry name" value="HOMEOBOX"/>
</dbReference>
<feature type="domain" description="Homeobox" evidence="8">
    <location>
        <begin position="149"/>
        <end position="209"/>
    </location>
</feature>
<comment type="subcellular location">
    <subcellularLocation>
        <location evidence="1 5 6">Nucleus</location>
    </subcellularLocation>
</comment>
<dbReference type="Gene3D" id="1.10.10.60">
    <property type="entry name" value="Homeodomain-like"/>
    <property type="match status" value="1"/>
</dbReference>
<protein>
    <recommendedName>
        <fullName evidence="8">Homeobox domain-containing protein</fullName>
    </recommendedName>
</protein>
<evidence type="ECO:0000256" key="2">
    <source>
        <dbReference type="ARBA" id="ARBA00023125"/>
    </source>
</evidence>
<dbReference type="InterPro" id="IPR050877">
    <property type="entry name" value="EMX-VAX-Noto_Homeobox_TFs"/>
</dbReference>
<accession>A0ABQ7PX46</accession>
<organism evidence="9 10">
    <name type="scientific">Plutella xylostella</name>
    <name type="common">Diamondback moth</name>
    <name type="synonym">Plutella maculipennis</name>
    <dbReference type="NCBI Taxonomy" id="51655"/>
    <lineage>
        <taxon>Eukaryota</taxon>
        <taxon>Metazoa</taxon>
        <taxon>Ecdysozoa</taxon>
        <taxon>Arthropoda</taxon>
        <taxon>Hexapoda</taxon>
        <taxon>Insecta</taxon>
        <taxon>Pterygota</taxon>
        <taxon>Neoptera</taxon>
        <taxon>Endopterygota</taxon>
        <taxon>Lepidoptera</taxon>
        <taxon>Glossata</taxon>
        <taxon>Ditrysia</taxon>
        <taxon>Yponomeutoidea</taxon>
        <taxon>Plutellidae</taxon>
        <taxon>Plutella</taxon>
    </lineage>
</organism>
<sequence length="259" mass="28777">MMPLAPTPVMAVPSKPKIGFSIDSIVGGERKAASPGLGSPGSAGSPRSPSPRPLLRPSALPPAFPPDLKRLPYLDAPSHHHQFLAHFQGAALAAALHQQGFPPPPHHPAPPPRESYQLYPWLINRHGRIFPHRFPGGPDIPGFLLQPFRKPKRIRTAFSPSQLLKLEHAFEKNHYVVGAERKQLAQALSLTETQVKVWFQNRRTKHKRMQQEEEAKTGTKSGSSSKADDGSQFNNSYEEEDEELIDMDMDELSESENET</sequence>
<dbReference type="CDD" id="cd00086">
    <property type="entry name" value="homeodomain"/>
    <property type="match status" value="1"/>
</dbReference>
<feature type="compositionally biased region" description="Pro residues" evidence="7">
    <location>
        <begin position="48"/>
        <end position="61"/>
    </location>
</feature>
<dbReference type="PROSITE" id="PS50071">
    <property type="entry name" value="HOMEOBOX_2"/>
    <property type="match status" value="1"/>
</dbReference>
<dbReference type="SMART" id="SM00389">
    <property type="entry name" value="HOX"/>
    <property type="match status" value="1"/>
</dbReference>
<evidence type="ECO:0000256" key="7">
    <source>
        <dbReference type="SAM" id="MobiDB-lite"/>
    </source>
</evidence>
<feature type="DNA-binding region" description="Homeobox" evidence="5">
    <location>
        <begin position="151"/>
        <end position="210"/>
    </location>
</feature>
<feature type="region of interest" description="Disordered" evidence="7">
    <location>
        <begin position="202"/>
        <end position="259"/>
    </location>
</feature>
<dbReference type="PANTHER" id="PTHR24339">
    <property type="entry name" value="HOMEOBOX PROTEIN EMX-RELATED"/>
    <property type="match status" value="1"/>
</dbReference>
<evidence type="ECO:0000313" key="9">
    <source>
        <dbReference type="EMBL" id="KAG7297554.1"/>
    </source>
</evidence>
<keyword evidence="2 5" id="KW-0238">DNA-binding</keyword>
<feature type="region of interest" description="Disordered" evidence="7">
    <location>
        <begin position="29"/>
        <end position="61"/>
    </location>
</feature>
<dbReference type="InterPro" id="IPR000047">
    <property type="entry name" value="HTH_motif"/>
</dbReference>
<feature type="compositionally biased region" description="Low complexity" evidence="7">
    <location>
        <begin position="33"/>
        <end position="47"/>
    </location>
</feature>
<evidence type="ECO:0000256" key="5">
    <source>
        <dbReference type="PROSITE-ProRule" id="PRU00108"/>
    </source>
</evidence>
<name>A0ABQ7PX46_PLUXY</name>
<keyword evidence="10" id="KW-1185">Reference proteome</keyword>